<proteinExistence type="predicted"/>
<dbReference type="Pfam" id="PF06067">
    <property type="entry name" value="DUF932"/>
    <property type="match status" value="1"/>
</dbReference>
<dbReference type="Proteomes" id="UP000290545">
    <property type="component" value="Unassembled WGS sequence"/>
</dbReference>
<dbReference type="AlphaFoldDB" id="A0A4Q1DC07"/>
<reference evidence="1 2" key="1">
    <citation type="submission" date="2019-01" db="EMBL/GenBank/DDBJ databases">
        <title>Filimonas sp. strain TTM-71.</title>
        <authorList>
            <person name="Chen W.-M."/>
        </authorList>
    </citation>
    <scope>NUCLEOTIDE SEQUENCE [LARGE SCALE GENOMIC DNA]</scope>
    <source>
        <strain evidence="1 2">TTM-71</strain>
    </source>
</reference>
<accession>A0A4Q1DC07</accession>
<organism evidence="1 2">
    <name type="scientific">Filimonas effusa</name>
    <dbReference type="NCBI Taxonomy" id="2508721"/>
    <lineage>
        <taxon>Bacteria</taxon>
        <taxon>Pseudomonadati</taxon>
        <taxon>Bacteroidota</taxon>
        <taxon>Chitinophagia</taxon>
        <taxon>Chitinophagales</taxon>
        <taxon>Chitinophagaceae</taxon>
        <taxon>Filimonas</taxon>
    </lineage>
</organism>
<dbReference type="OrthoDB" id="576140at2"/>
<name>A0A4Q1DC07_9BACT</name>
<dbReference type="NCBIfam" id="TIGR03299">
    <property type="entry name" value="LGT_TIGR03299"/>
    <property type="match status" value="1"/>
</dbReference>
<keyword evidence="2" id="KW-1185">Reference proteome</keyword>
<evidence type="ECO:0000313" key="2">
    <source>
        <dbReference type="Proteomes" id="UP000290545"/>
    </source>
</evidence>
<gene>
    <name evidence="1" type="ORF">ESB13_09575</name>
</gene>
<dbReference type="InterPro" id="IPR026325">
    <property type="entry name" value="DUF932"/>
</dbReference>
<sequence>MAHNLFFNEQTGQHSFFSVKEKAWHGLGQIVQDYPTSAEAIKHAGLDYTVVKRPLFTYDNANAEGNADDDIIIPEIQVPNYYATMRTDNETVLGVVGKDYQIVQNTDAFSFFDAIVGGDGIQYETAGALGNGERIFITAKLPNYIKVGREDLIEQYLFLTTSHDGFGSITAAFTPVRIVCQNTLNAAMKNYSNSIKIRHTINAKGRLAEAHKVLVISNQLSNQMQDIFNNWSKVRITDKEVKKLIQMAMVPNKEALKNLTEGKDDELSTCFKNMCDSVFEYAQTSPTQLMETTAGTVFGAYNSVTGYFQNVRNYKDDESKLKSILFGGTAQVRAQSAFNLCDAFAKKGSDALILN</sequence>
<dbReference type="EMBL" id="SDHZ01000001">
    <property type="protein sequence ID" value="RXK87011.1"/>
    <property type="molecule type" value="Genomic_DNA"/>
</dbReference>
<protein>
    <submittedName>
        <fullName evidence="1">DUF945 domain-containing protein</fullName>
    </submittedName>
</protein>
<dbReference type="RefSeq" id="WP_129002761.1">
    <property type="nucleotide sequence ID" value="NZ_SDHZ01000001.1"/>
</dbReference>
<dbReference type="InterPro" id="IPR017686">
    <property type="entry name" value="Phg/plasmid-like_prot"/>
</dbReference>
<comment type="caution">
    <text evidence="1">The sequence shown here is derived from an EMBL/GenBank/DDBJ whole genome shotgun (WGS) entry which is preliminary data.</text>
</comment>
<evidence type="ECO:0000313" key="1">
    <source>
        <dbReference type="EMBL" id="RXK87011.1"/>
    </source>
</evidence>